<gene>
    <name evidence="2" type="ORF">E3A20_26900</name>
</gene>
<dbReference type="Pfam" id="PF01370">
    <property type="entry name" value="Epimerase"/>
    <property type="match status" value="1"/>
</dbReference>
<feature type="domain" description="NAD-dependent epimerase/dehydratase" evidence="1">
    <location>
        <begin position="14"/>
        <end position="91"/>
    </location>
</feature>
<accession>A0A5C6M1W3</accession>
<evidence type="ECO:0000313" key="2">
    <source>
        <dbReference type="EMBL" id="TWW08179.1"/>
    </source>
</evidence>
<dbReference type="EMBL" id="SRHE01000801">
    <property type="protein sequence ID" value="TWW08179.1"/>
    <property type="molecule type" value="Genomic_DNA"/>
</dbReference>
<organism evidence="2 3">
    <name type="scientific">Planctomyces bekefii</name>
    <dbReference type="NCBI Taxonomy" id="1653850"/>
    <lineage>
        <taxon>Bacteria</taxon>
        <taxon>Pseudomonadati</taxon>
        <taxon>Planctomycetota</taxon>
        <taxon>Planctomycetia</taxon>
        <taxon>Planctomycetales</taxon>
        <taxon>Planctomycetaceae</taxon>
        <taxon>Planctomyces</taxon>
    </lineage>
</organism>
<evidence type="ECO:0000313" key="3">
    <source>
        <dbReference type="Proteomes" id="UP000321083"/>
    </source>
</evidence>
<feature type="non-terminal residue" evidence="2">
    <location>
        <position position="91"/>
    </location>
</feature>
<keyword evidence="3" id="KW-1185">Reference proteome</keyword>
<name>A0A5C6M1W3_9PLAN</name>
<sequence>MDATFGNAFAGRRVLVTGHTGFKGSWLCQWLLQLGAVVRGYALQPPTTPSLFDALGLSDRLQDVRADVRDAAALRKHVDEFQPEFVFHLAA</sequence>
<evidence type="ECO:0000259" key="1">
    <source>
        <dbReference type="Pfam" id="PF01370"/>
    </source>
</evidence>
<dbReference type="Proteomes" id="UP000321083">
    <property type="component" value="Unassembled WGS sequence"/>
</dbReference>
<proteinExistence type="predicted"/>
<dbReference type="InterPro" id="IPR001509">
    <property type="entry name" value="Epimerase_deHydtase"/>
</dbReference>
<protein>
    <recommendedName>
        <fullName evidence="1">NAD-dependent epimerase/dehydratase domain-containing protein</fullName>
    </recommendedName>
</protein>
<dbReference type="AlphaFoldDB" id="A0A5C6M1W3"/>
<dbReference type="SUPFAM" id="SSF51735">
    <property type="entry name" value="NAD(P)-binding Rossmann-fold domains"/>
    <property type="match status" value="1"/>
</dbReference>
<reference evidence="2 3" key="1">
    <citation type="submission" date="2019-08" db="EMBL/GenBank/DDBJ databases">
        <title>100 year-old enigma solved: identification of Planctomyces bekefii, the type genus and species of the phylum Planctomycetes.</title>
        <authorList>
            <person name="Svetlana D.N."/>
            <person name="Overmann J."/>
        </authorList>
    </citation>
    <scope>NUCLEOTIDE SEQUENCE [LARGE SCALE GENOMIC DNA]</scope>
    <source>
        <strain evidence="2">Phe10_nw2017</strain>
    </source>
</reference>
<dbReference type="Gene3D" id="3.40.50.720">
    <property type="entry name" value="NAD(P)-binding Rossmann-like Domain"/>
    <property type="match status" value="1"/>
</dbReference>
<reference evidence="2 3" key="2">
    <citation type="submission" date="2019-08" db="EMBL/GenBank/DDBJ databases">
        <authorList>
            <person name="Henke P."/>
        </authorList>
    </citation>
    <scope>NUCLEOTIDE SEQUENCE [LARGE SCALE GENOMIC DNA]</scope>
    <source>
        <strain evidence="2">Phe10_nw2017</strain>
    </source>
</reference>
<dbReference type="InterPro" id="IPR036291">
    <property type="entry name" value="NAD(P)-bd_dom_sf"/>
</dbReference>
<comment type="caution">
    <text evidence="2">The sequence shown here is derived from an EMBL/GenBank/DDBJ whole genome shotgun (WGS) entry which is preliminary data.</text>
</comment>